<keyword evidence="3" id="KW-1185">Reference proteome</keyword>
<accession>A0A4P9XZ54</accession>
<protein>
    <recommendedName>
        <fullName evidence="4">Letm1 RBD domain-containing protein</fullName>
    </recommendedName>
</protein>
<dbReference type="Proteomes" id="UP000267251">
    <property type="component" value="Unassembled WGS sequence"/>
</dbReference>
<feature type="non-terminal residue" evidence="2">
    <location>
        <position position="141"/>
    </location>
</feature>
<evidence type="ECO:0008006" key="4">
    <source>
        <dbReference type="Google" id="ProtNLM"/>
    </source>
</evidence>
<gene>
    <name evidence="2" type="ORF">BJ684DRAFT_12495</name>
</gene>
<sequence>MTRAQADFRKLFPFLTVLVILPESIPFLLLFAPGLVPSTCILPSQNETRVKKIHARRNAMSEAAATSLAITDHGMTPDMFLDAQKLAKLAADQGSSLELTHLADEHISAFCRFLGLSDFGGRALALPRLQKHFLYLKQDDE</sequence>
<dbReference type="AlphaFoldDB" id="A0A4P9XZ54"/>
<dbReference type="OrthoDB" id="73691at2759"/>
<proteinExistence type="predicted"/>
<dbReference type="EMBL" id="KZ988673">
    <property type="protein sequence ID" value="RKP11756.1"/>
    <property type="molecule type" value="Genomic_DNA"/>
</dbReference>
<evidence type="ECO:0000256" key="1">
    <source>
        <dbReference type="SAM" id="Phobius"/>
    </source>
</evidence>
<organism evidence="2 3">
    <name type="scientific">Piptocephalis cylindrospora</name>
    <dbReference type="NCBI Taxonomy" id="1907219"/>
    <lineage>
        <taxon>Eukaryota</taxon>
        <taxon>Fungi</taxon>
        <taxon>Fungi incertae sedis</taxon>
        <taxon>Zoopagomycota</taxon>
        <taxon>Zoopagomycotina</taxon>
        <taxon>Zoopagomycetes</taxon>
        <taxon>Zoopagales</taxon>
        <taxon>Piptocephalidaceae</taxon>
        <taxon>Piptocephalis</taxon>
    </lineage>
</organism>
<feature type="transmembrane region" description="Helical" evidence="1">
    <location>
        <begin position="12"/>
        <end position="36"/>
    </location>
</feature>
<name>A0A4P9XZ54_9FUNG</name>
<evidence type="ECO:0000313" key="3">
    <source>
        <dbReference type="Proteomes" id="UP000267251"/>
    </source>
</evidence>
<keyword evidence="1" id="KW-0812">Transmembrane</keyword>
<evidence type="ECO:0000313" key="2">
    <source>
        <dbReference type="EMBL" id="RKP11756.1"/>
    </source>
</evidence>
<keyword evidence="1" id="KW-0472">Membrane</keyword>
<keyword evidence="1" id="KW-1133">Transmembrane helix</keyword>
<reference evidence="3" key="1">
    <citation type="journal article" date="2018" name="Nat. Microbiol.">
        <title>Leveraging single-cell genomics to expand the fungal tree of life.</title>
        <authorList>
            <person name="Ahrendt S.R."/>
            <person name="Quandt C.A."/>
            <person name="Ciobanu D."/>
            <person name="Clum A."/>
            <person name="Salamov A."/>
            <person name="Andreopoulos B."/>
            <person name="Cheng J.F."/>
            <person name="Woyke T."/>
            <person name="Pelin A."/>
            <person name="Henrissat B."/>
            <person name="Reynolds N.K."/>
            <person name="Benny G.L."/>
            <person name="Smith M.E."/>
            <person name="James T.Y."/>
            <person name="Grigoriev I.V."/>
        </authorList>
    </citation>
    <scope>NUCLEOTIDE SEQUENCE [LARGE SCALE GENOMIC DNA]</scope>
</reference>